<comment type="caution">
    <text evidence="3">The sequence shown here is derived from an EMBL/GenBank/DDBJ whole genome shotgun (WGS) entry which is preliminary data.</text>
</comment>
<feature type="coiled-coil region" evidence="1">
    <location>
        <begin position="129"/>
        <end position="166"/>
    </location>
</feature>
<gene>
    <name evidence="3" type="ORF">Syun_022654</name>
</gene>
<name>A0AAP0FJL4_9MAGN</name>
<organism evidence="3 4">
    <name type="scientific">Stephania yunnanensis</name>
    <dbReference type="NCBI Taxonomy" id="152371"/>
    <lineage>
        <taxon>Eukaryota</taxon>
        <taxon>Viridiplantae</taxon>
        <taxon>Streptophyta</taxon>
        <taxon>Embryophyta</taxon>
        <taxon>Tracheophyta</taxon>
        <taxon>Spermatophyta</taxon>
        <taxon>Magnoliopsida</taxon>
        <taxon>Ranunculales</taxon>
        <taxon>Menispermaceae</taxon>
        <taxon>Menispermoideae</taxon>
        <taxon>Cissampelideae</taxon>
        <taxon>Stephania</taxon>
    </lineage>
</organism>
<sequence>MMSKVEFVEVLDADEELRLVTAGFVEACHECPYKERIPFVMSWGRRKIRSALKNNRARLPQRQLAQPSLPLMITGTGEDHDDDEEEKVVGNENGAASGREIKEEAEILMSEEESTSTSTSDYYNQDLEVNKWKNKKRKRKEVLEELREQKKKLSQQNKELKQAYWNVRDIYKEQQQERALLEELKSRRLQASTLWNRDRLTPPLNKRAQFGQYIHGY</sequence>
<feature type="region of interest" description="Disordered" evidence="2">
    <location>
        <begin position="71"/>
        <end position="91"/>
    </location>
</feature>
<proteinExistence type="predicted"/>
<evidence type="ECO:0000313" key="3">
    <source>
        <dbReference type="EMBL" id="KAK9106643.1"/>
    </source>
</evidence>
<evidence type="ECO:0000256" key="2">
    <source>
        <dbReference type="SAM" id="MobiDB-lite"/>
    </source>
</evidence>
<evidence type="ECO:0000256" key="1">
    <source>
        <dbReference type="SAM" id="Coils"/>
    </source>
</evidence>
<evidence type="ECO:0000313" key="4">
    <source>
        <dbReference type="Proteomes" id="UP001420932"/>
    </source>
</evidence>
<keyword evidence="4" id="KW-1185">Reference proteome</keyword>
<protein>
    <submittedName>
        <fullName evidence="3">Uncharacterized protein</fullName>
    </submittedName>
</protein>
<dbReference type="EMBL" id="JBBNAF010000010">
    <property type="protein sequence ID" value="KAK9106643.1"/>
    <property type="molecule type" value="Genomic_DNA"/>
</dbReference>
<reference evidence="3 4" key="1">
    <citation type="submission" date="2024-01" db="EMBL/GenBank/DDBJ databases">
        <title>Genome assemblies of Stephania.</title>
        <authorList>
            <person name="Yang L."/>
        </authorList>
    </citation>
    <scope>NUCLEOTIDE SEQUENCE [LARGE SCALE GENOMIC DNA]</scope>
    <source>
        <strain evidence="3">YNDBR</strain>
        <tissue evidence="3">Leaf</tissue>
    </source>
</reference>
<dbReference type="Proteomes" id="UP001420932">
    <property type="component" value="Unassembled WGS sequence"/>
</dbReference>
<dbReference type="AlphaFoldDB" id="A0AAP0FJL4"/>
<accession>A0AAP0FJL4</accession>
<keyword evidence="1" id="KW-0175">Coiled coil</keyword>